<dbReference type="InterPro" id="IPR001509">
    <property type="entry name" value="Epimerase_deHydtase"/>
</dbReference>
<reference evidence="3" key="2">
    <citation type="journal article" date="2024" name="Plant">
        <title>Genomic evolution and insights into agronomic trait innovations of Sesamum species.</title>
        <authorList>
            <person name="Miao H."/>
            <person name="Wang L."/>
            <person name="Qu L."/>
            <person name="Liu H."/>
            <person name="Sun Y."/>
            <person name="Le M."/>
            <person name="Wang Q."/>
            <person name="Wei S."/>
            <person name="Zheng Y."/>
            <person name="Lin W."/>
            <person name="Duan Y."/>
            <person name="Cao H."/>
            <person name="Xiong S."/>
            <person name="Wang X."/>
            <person name="Wei L."/>
            <person name="Li C."/>
            <person name="Ma Q."/>
            <person name="Ju M."/>
            <person name="Zhao R."/>
            <person name="Li G."/>
            <person name="Mu C."/>
            <person name="Tian Q."/>
            <person name="Mei H."/>
            <person name="Zhang T."/>
            <person name="Gao T."/>
            <person name="Zhang H."/>
        </authorList>
    </citation>
    <scope>NUCLEOTIDE SEQUENCE</scope>
    <source>
        <strain evidence="3">K16</strain>
    </source>
</reference>
<proteinExistence type="predicted"/>
<dbReference type="GO" id="GO:0005737">
    <property type="term" value="C:cytoplasm"/>
    <property type="evidence" value="ECO:0007669"/>
    <property type="project" value="TreeGrafter"/>
</dbReference>
<gene>
    <name evidence="3" type="ORF">Sango_2120700</name>
</gene>
<feature type="compositionally biased region" description="Low complexity" evidence="1">
    <location>
        <begin position="414"/>
        <end position="429"/>
    </location>
</feature>
<dbReference type="InterPro" id="IPR036291">
    <property type="entry name" value="NAD(P)-bd_dom_sf"/>
</dbReference>
<feature type="region of interest" description="Disordered" evidence="1">
    <location>
        <begin position="1"/>
        <end position="22"/>
    </location>
</feature>
<protein>
    <submittedName>
        <fullName evidence="3">Anthocyanidin reductase</fullName>
    </submittedName>
</protein>
<dbReference type="Pfam" id="PF01370">
    <property type="entry name" value="Epimerase"/>
    <property type="match status" value="2"/>
</dbReference>
<dbReference type="Proteomes" id="UP001289374">
    <property type="component" value="Unassembled WGS sequence"/>
</dbReference>
<evidence type="ECO:0000256" key="1">
    <source>
        <dbReference type="SAM" id="MobiDB-lite"/>
    </source>
</evidence>
<reference evidence="3" key="1">
    <citation type="submission" date="2020-06" db="EMBL/GenBank/DDBJ databases">
        <authorList>
            <person name="Li T."/>
            <person name="Hu X."/>
            <person name="Zhang T."/>
            <person name="Song X."/>
            <person name="Zhang H."/>
            <person name="Dai N."/>
            <person name="Sheng W."/>
            <person name="Hou X."/>
            <person name="Wei L."/>
        </authorList>
    </citation>
    <scope>NUCLEOTIDE SEQUENCE</scope>
    <source>
        <strain evidence="3">K16</strain>
        <tissue evidence="3">Leaf</tissue>
    </source>
</reference>
<dbReference type="EMBL" id="JACGWL010000012">
    <property type="protein sequence ID" value="KAK4390574.1"/>
    <property type="molecule type" value="Genomic_DNA"/>
</dbReference>
<evidence type="ECO:0000259" key="2">
    <source>
        <dbReference type="Pfam" id="PF01370"/>
    </source>
</evidence>
<comment type="caution">
    <text evidence="3">The sequence shown here is derived from an EMBL/GenBank/DDBJ whole genome shotgun (WGS) entry which is preliminary data.</text>
</comment>
<evidence type="ECO:0000313" key="4">
    <source>
        <dbReference type="Proteomes" id="UP001289374"/>
    </source>
</evidence>
<feature type="region of interest" description="Disordered" evidence="1">
    <location>
        <begin position="386"/>
        <end position="460"/>
    </location>
</feature>
<feature type="compositionally biased region" description="Basic residues" evidence="1">
    <location>
        <begin position="1"/>
        <end position="10"/>
    </location>
</feature>
<evidence type="ECO:0000313" key="3">
    <source>
        <dbReference type="EMBL" id="KAK4390574.1"/>
    </source>
</evidence>
<dbReference type="GO" id="GO:0004029">
    <property type="term" value="F:aldehyde dehydrogenase (NAD+) activity"/>
    <property type="evidence" value="ECO:0007669"/>
    <property type="project" value="TreeGrafter"/>
</dbReference>
<dbReference type="PANTHER" id="PTHR48079:SF6">
    <property type="entry name" value="NAD(P)-BINDING DOMAIN-CONTAINING PROTEIN-RELATED"/>
    <property type="match status" value="1"/>
</dbReference>
<dbReference type="PANTHER" id="PTHR48079">
    <property type="entry name" value="PROTEIN YEEZ"/>
    <property type="match status" value="1"/>
</dbReference>
<name>A0AAE2BMA3_9LAMI</name>
<dbReference type="AlphaFoldDB" id="A0AAE2BMA3"/>
<accession>A0AAE2BMA3</accession>
<keyword evidence="4" id="KW-1185">Reference proteome</keyword>
<feature type="domain" description="NAD-dependent epimerase/dehydratase" evidence="2">
    <location>
        <begin position="507"/>
        <end position="741"/>
    </location>
</feature>
<sequence length="844" mass="92254">MMMQIKRRQALPRASQPRLLRKGLRPQNQRPLLLASAHRRRASGGALHLAYGDVTDYPSLLEAFSGCHVVFHAAALVEPWIPDPSRFYSVNVGGLKNVLKAYKETKTIERIIYTSSFFALGFTDGHVGDETQVHSAKFFCTEYEKSKAIADKIAIEAAAEGVPIVPVYPGVIYGPGKVTTGNIVAHMLVERFNGRLPGYVGQEKGFSFCHVDDVVQGHIAAITKGRLGERYLLTGENASFKDVFDMAGMITQTAKPRFHIPLFLIEAYGWMCSFLQNNRKASANQPTEYFECARFCAKICGHYLSQDYARIHEMLIMSTPDSMSGLSVLMVHVLRHQWAYTCEKAKTELDYNPRNLREGAATAATLSAATGIAALSLGDSEVASLQAKRATVPSPPQGGDLSVATRSGRRRSSWRPSLPRSMAQASAGRRSPRSMARRRREGSGAGGSGGGDDVEDDTPPEERALGLDIILGPKLKREYEATDGSLVLSFERNEAAASSLLAMEKVVLVTGASGYLGGRLCHALLNQGYCVKAFVRKTSDLSSLPPPTAGGASGGALHLAYGDVTDYPSLLEAFSGCHVVFHAAALVEPWLPDPSRFYSVNVGGLKNVLKAYKETNGIEKIIYTSSIFALGPTDGHIGDETQVHSAKYFCTEYEKSKAIADKIALEAAAEGVPIVLVYPGVIYGPGKFTTGNIVAHMLVERFNGRMPGYVGQAKDFSFCHVDDVVQGHIAAVTKGRLGESYLLTGENTSFNDVFNIAAMITQTAKPRFHVPFFLIEAYAWLCVLFSRITGKLPIISPPMVHVLRYQWAYTCEKAKKELDYNPRSLREGLTEILPWLKSLGLIRY</sequence>
<dbReference type="Gene3D" id="3.40.50.720">
    <property type="entry name" value="NAD(P)-binding Rossmann-like Domain"/>
    <property type="match status" value="2"/>
</dbReference>
<dbReference type="InterPro" id="IPR051783">
    <property type="entry name" value="NAD(P)-dependent_oxidoreduct"/>
</dbReference>
<dbReference type="CDD" id="cd05228">
    <property type="entry name" value="AR_FR_like_1_SDR_e"/>
    <property type="match status" value="1"/>
</dbReference>
<organism evidence="3 4">
    <name type="scientific">Sesamum angolense</name>
    <dbReference type="NCBI Taxonomy" id="2727404"/>
    <lineage>
        <taxon>Eukaryota</taxon>
        <taxon>Viridiplantae</taxon>
        <taxon>Streptophyta</taxon>
        <taxon>Embryophyta</taxon>
        <taxon>Tracheophyta</taxon>
        <taxon>Spermatophyta</taxon>
        <taxon>Magnoliopsida</taxon>
        <taxon>eudicotyledons</taxon>
        <taxon>Gunneridae</taxon>
        <taxon>Pentapetalae</taxon>
        <taxon>asterids</taxon>
        <taxon>lamiids</taxon>
        <taxon>Lamiales</taxon>
        <taxon>Pedaliaceae</taxon>
        <taxon>Sesamum</taxon>
    </lineage>
</organism>
<dbReference type="FunFam" id="3.40.50.720:FF:000425">
    <property type="entry name" value="NAD(P)-binding Rossmann-fold superfamily protein"/>
    <property type="match status" value="1"/>
</dbReference>
<dbReference type="SUPFAM" id="SSF51735">
    <property type="entry name" value="NAD(P)-binding Rossmann-fold domains"/>
    <property type="match status" value="2"/>
</dbReference>
<feature type="domain" description="NAD-dependent epimerase/dehydratase" evidence="2">
    <location>
        <begin position="41"/>
        <end position="231"/>
    </location>
</feature>
<feature type="compositionally biased region" description="Basic residues" evidence="1">
    <location>
        <begin position="430"/>
        <end position="440"/>
    </location>
</feature>